<reference evidence="4" key="1">
    <citation type="submission" date="2018-05" db="EMBL/GenBank/DDBJ databases">
        <authorList>
            <person name="Lanie J.A."/>
            <person name="Ng W.-L."/>
            <person name="Kazmierczak K.M."/>
            <person name="Andrzejewski T.M."/>
            <person name="Davidsen T.M."/>
            <person name="Wayne K.J."/>
            <person name="Tettelin H."/>
            <person name="Glass J.I."/>
            <person name="Rusch D."/>
            <person name="Podicherti R."/>
            <person name="Tsui H.-C.T."/>
            <person name="Winkler M.E."/>
        </authorList>
    </citation>
    <scope>NUCLEOTIDE SEQUENCE</scope>
</reference>
<dbReference type="PROSITE" id="PS50970">
    <property type="entry name" value="HCY"/>
    <property type="match status" value="1"/>
</dbReference>
<dbReference type="Pfam" id="PF02574">
    <property type="entry name" value="S-methyl_trans"/>
    <property type="match status" value="1"/>
</dbReference>
<evidence type="ECO:0000256" key="2">
    <source>
        <dbReference type="ARBA" id="ARBA00022679"/>
    </source>
</evidence>
<protein>
    <recommendedName>
        <fullName evidence="3">Hcy-binding domain-containing protein</fullName>
    </recommendedName>
</protein>
<gene>
    <name evidence="4" type="ORF">METZ01_LOCUS350044</name>
</gene>
<evidence type="ECO:0000259" key="3">
    <source>
        <dbReference type="PROSITE" id="PS50970"/>
    </source>
</evidence>
<name>A0A382RID6_9ZZZZ</name>
<accession>A0A382RID6</accession>
<dbReference type="SUPFAM" id="SSF82282">
    <property type="entry name" value="Homocysteine S-methyltransferase"/>
    <property type="match status" value="1"/>
</dbReference>
<sequence>VADFRDLLAANEYLVLDGAMGTQLFAAGLAAGDPPESWNVDFPDRIQAIHRDYVVAGSDVVLTNSFGGNRHRLKLHSLESRSHELNAAAAVVARSVADQAGRPIVVAGSMGPPGELIEP</sequence>
<dbReference type="InterPro" id="IPR036589">
    <property type="entry name" value="HCY_dom_sf"/>
</dbReference>
<feature type="non-terminal residue" evidence="4">
    <location>
        <position position="1"/>
    </location>
</feature>
<dbReference type="PANTHER" id="PTHR11103:SF18">
    <property type="entry name" value="SLR1189 PROTEIN"/>
    <property type="match status" value="1"/>
</dbReference>
<feature type="domain" description="Hcy-binding" evidence="3">
    <location>
        <begin position="2"/>
        <end position="119"/>
    </location>
</feature>
<proteinExistence type="predicted"/>
<dbReference type="EMBL" id="UINC01121786">
    <property type="protein sequence ID" value="SVC97190.1"/>
    <property type="molecule type" value="Genomic_DNA"/>
</dbReference>
<evidence type="ECO:0000256" key="1">
    <source>
        <dbReference type="ARBA" id="ARBA00022603"/>
    </source>
</evidence>
<keyword evidence="2" id="KW-0808">Transferase</keyword>
<dbReference type="AlphaFoldDB" id="A0A382RID6"/>
<dbReference type="GO" id="GO:0008168">
    <property type="term" value="F:methyltransferase activity"/>
    <property type="evidence" value="ECO:0007669"/>
    <property type="project" value="UniProtKB-KW"/>
</dbReference>
<feature type="non-terminal residue" evidence="4">
    <location>
        <position position="119"/>
    </location>
</feature>
<dbReference type="InterPro" id="IPR003726">
    <property type="entry name" value="HCY_dom"/>
</dbReference>
<dbReference type="Gene3D" id="3.20.20.330">
    <property type="entry name" value="Homocysteine-binding-like domain"/>
    <property type="match status" value="1"/>
</dbReference>
<evidence type="ECO:0000313" key="4">
    <source>
        <dbReference type="EMBL" id="SVC97190.1"/>
    </source>
</evidence>
<dbReference type="PANTHER" id="PTHR11103">
    <property type="entry name" value="SLR1189 PROTEIN"/>
    <property type="match status" value="1"/>
</dbReference>
<organism evidence="4">
    <name type="scientific">marine metagenome</name>
    <dbReference type="NCBI Taxonomy" id="408172"/>
    <lineage>
        <taxon>unclassified sequences</taxon>
        <taxon>metagenomes</taxon>
        <taxon>ecological metagenomes</taxon>
    </lineage>
</organism>
<dbReference type="GO" id="GO:0032259">
    <property type="term" value="P:methylation"/>
    <property type="evidence" value="ECO:0007669"/>
    <property type="project" value="UniProtKB-KW"/>
</dbReference>
<keyword evidence="1" id="KW-0489">Methyltransferase</keyword>